<sequence length="146" mass="16306">NLSKGLIHVGNGSRHFVTGDGINRKELATMSPSELAPSASFSRLRPGRKRRAVPKELDFTGHNPIMVVEHLKKRRTAEEGAEYEEKQLSVMLEKSANIVDECKTVNYGIGREKLAQMTTEELRDYAKFFATALAKINLNQSNNCNS</sequence>
<proteinExistence type="predicted"/>
<evidence type="ECO:0000313" key="1">
    <source>
        <dbReference type="EMBL" id="CAG8654513.1"/>
    </source>
</evidence>
<keyword evidence="2" id="KW-1185">Reference proteome</keyword>
<gene>
    <name evidence="1" type="ORF">PBRASI_LOCUS10439</name>
</gene>
<feature type="non-terminal residue" evidence="1">
    <location>
        <position position="146"/>
    </location>
</feature>
<dbReference type="AlphaFoldDB" id="A0A9N9E0Z0"/>
<organism evidence="1 2">
    <name type="scientific">Paraglomus brasilianum</name>
    <dbReference type="NCBI Taxonomy" id="144538"/>
    <lineage>
        <taxon>Eukaryota</taxon>
        <taxon>Fungi</taxon>
        <taxon>Fungi incertae sedis</taxon>
        <taxon>Mucoromycota</taxon>
        <taxon>Glomeromycotina</taxon>
        <taxon>Glomeromycetes</taxon>
        <taxon>Paraglomerales</taxon>
        <taxon>Paraglomeraceae</taxon>
        <taxon>Paraglomus</taxon>
    </lineage>
</organism>
<comment type="caution">
    <text evidence="1">The sequence shown here is derived from an EMBL/GenBank/DDBJ whole genome shotgun (WGS) entry which is preliminary data.</text>
</comment>
<dbReference type="Proteomes" id="UP000789739">
    <property type="component" value="Unassembled WGS sequence"/>
</dbReference>
<accession>A0A9N9E0Z0</accession>
<protein>
    <submittedName>
        <fullName evidence="1">8272_t:CDS:1</fullName>
    </submittedName>
</protein>
<name>A0A9N9E0Z0_9GLOM</name>
<dbReference type="EMBL" id="CAJVPI010003114">
    <property type="protein sequence ID" value="CAG8654513.1"/>
    <property type="molecule type" value="Genomic_DNA"/>
</dbReference>
<reference evidence="1" key="1">
    <citation type="submission" date="2021-06" db="EMBL/GenBank/DDBJ databases">
        <authorList>
            <person name="Kallberg Y."/>
            <person name="Tangrot J."/>
            <person name="Rosling A."/>
        </authorList>
    </citation>
    <scope>NUCLEOTIDE SEQUENCE</scope>
    <source>
        <strain evidence="1">BR232B</strain>
    </source>
</reference>
<evidence type="ECO:0000313" key="2">
    <source>
        <dbReference type="Proteomes" id="UP000789739"/>
    </source>
</evidence>